<accession>Q9TZX4</accession>
<keyword evidence="3" id="KW-0548">Nucleotidyltransferase</keyword>
<keyword evidence="3" id="KW-0808">Transferase</keyword>
<evidence type="ECO:0000313" key="3">
    <source>
        <dbReference type="EMBL" id="AAC72298.1"/>
    </source>
</evidence>
<reference evidence="3" key="2">
    <citation type="journal article" date="1998" name="Mol. Biol. Evol.">
        <title>The RTE class of non-LTR retrotransposons is widely distributed in animals and is the origin of many SINEs.</title>
        <authorList>
            <person name="Malik H.S."/>
            <person name="Eickbush T.H."/>
        </authorList>
    </citation>
    <scope>NUCLEOTIDE SEQUENCE</scope>
</reference>
<proteinExistence type="predicted"/>
<evidence type="ECO:0000259" key="2">
    <source>
        <dbReference type="PROSITE" id="PS50878"/>
    </source>
</evidence>
<dbReference type="InterPro" id="IPR005135">
    <property type="entry name" value="Endo/exonuclease/phosphatase"/>
</dbReference>
<dbReference type="SUPFAM" id="SSF56672">
    <property type="entry name" value="DNA/RNA polymerases"/>
    <property type="match status" value="1"/>
</dbReference>
<dbReference type="PANTHER" id="PTHR47027:SF20">
    <property type="entry name" value="REVERSE TRANSCRIPTASE-LIKE PROTEIN WITH RNA-DIRECTED DNA POLYMERASE DOMAIN"/>
    <property type="match status" value="1"/>
</dbReference>
<dbReference type="CDD" id="cd01650">
    <property type="entry name" value="RT_nLTR_like"/>
    <property type="match status" value="1"/>
</dbReference>
<dbReference type="InterPro" id="IPR000477">
    <property type="entry name" value="RT_dom"/>
</dbReference>
<reference evidence="3" key="1">
    <citation type="journal article" date="1996" name="FEBS Lett.">
        <title>Rte-1, a retrotransposon-like element in Caenorhabditis elegans.</title>
        <authorList>
            <person name="Youngman S."/>
            <person name="van Luenen H.G."/>
            <person name="Plasterk R.H."/>
        </authorList>
    </citation>
    <scope>NUCLEOTIDE SEQUENCE</scope>
</reference>
<dbReference type="PROSITE" id="PS50878">
    <property type="entry name" value="RT_POL"/>
    <property type="match status" value="1"/>
</dbReference>
<protein>
    <submittedName>
        <fullName evidence="3">Reverse transcriptase</fullName>
    </submittedName>
</protein>
<dbReference type="SUPFAM" id="SSF56219">
    <property type="entry name" value="DNase I-like"/>
    <property type="match status" value="1"/>
</dbReference>
<dbReference type="PANTHER" id="PTHR47027">
    <property type="entry name" value="REVERSE TRANSCRIPTASE DOMAIN-CONTAINING PROTEIN"/>
    <property type="match status" value="1"/>
</dbReference>
<dbReference type="Gene3D" id="3.60.10.10">
    <property type="entry name" value="Endonuclease/exonuclease/phosphatase"/>
    <property type="match status" value="1"/>
</dbReference>
<keyword evidence="3" id="KW-0695">RNA-directed DNA polymerase</keyword>
<evidence type="ECO:0000256" key="1">
    <source>
        <dbReference type="SAM" id="MobiDB-lite"/>
    </source>
</evidence>
<name>Q9TZX4_CAEEL</name>
<dbReference type="InterPro" id="IPR036691">
    <property type="entry name" value="Endo/exonu/phosph_ase_sf"/>
</dbReference>
<dbReference type="GO" id="GO:0003964">
    <property type="term" value="F:RNA-directed DNA polymerase activity"/>
    <property type="evidence" value="ECO:0007669"/>
    <property type="project" value="UniProtKB-KW"/>
</dbReference>
<organism evidence="3">
    <name type="scientific">Caenorhabditis elegans</name>
    <dbReference type="NCBI Taxonomy" id="6239"/>
    <lineage>
        <taxon>Eukaryota</taxon>
        <taxon>Metazoa</taxon>
        <taxon>Ecdysozoa</taxon>
        <taxon>Nematoda</taxon>
        <taxon>Chromadorea</taxon>
        <taxon>Rhabditida</taxon>
        <taxon>Rhabditina</taxon>
        <taxon>Rhabditomorpha</taxon>
        <taxon>Rhabditoidea</taxon>
        <taxon>Rhabditidae</taxon>
        <taxon>Peloderinae</taxon>
        <taxon>Caenorhabditis</taxon>
    </lineage>
</organism>
<feature type="region of interest" description="Disordered" evidence="1">
    <location>
        <begin position="64"/>
        <end position="85"/>
    </location>
</feature>
<dbReference type="Pfam" id="PF00078">
    <property type="entry name" value="RVT_1"/>
    <property type="match status" value="1"/>
</dbReference>
<feature type="domain" description="Reverse transcriptase" evidence="2">
    <location>
        <begin position="592"/>
        <end position="874"/>
    </location>
</feature>
<dbReference type="AlphaFoldDB" id="Q9TZX4"/>
<dbReference type="InterPro" id="IPR043502">
    <property type="entry name" value="DNA/RNA_pol_sf"/>
</dbReference>
<dbReference type="CDD" id="cd09076">
    <property type="entry name" value="L1-EN"/>
    <property type="match status" value="1"/>
</dbReference>
<sequence>MISSHREWLGLEPSANYLAKKYTVSRRPEVVSNTLCPGGSRLAIGLAGHYRVSRDTTFALNSNPSCLSPPHPASAKGKTVPGARRKRRSNLGVQTICQSDLEIKKPRDKTRRTDYRVCTFNCRSLSSDDRLAELLEETRRIQFDVIGLCETKRAAEAHLIHHDGTGVFLGKRNESSVSGGVGFIVRSTLLPKIVEVRFLSHRIGLLTFKVSRKFNCTVIQVYAPTADSDLEEICDFYDSVEDVFRECRSKYKLVIGDFNARMGCRQNNERYIGPHAMEPRNDTGELLATFCETNRLWHTNSMFKKPMHKRWTFVSPDGNHRHEIDHILANGKFVTDTTVLPSFTNGSDHRLLRCNLHFNNCLAKLEQVRRRKPPKRVLDPAIAYAISATVTVQSDPDLDTDYDNLIQSLKELQDQAIVRPANHSSNRLSEETRKLLNKRRFMDRNDPQFKSISDKCREAVQKDHEAFASTRLLSAANQKKSLKRVARDINEYKSVIPCLKSTSTGERITSRVKMEQEIEKFYTELFKSAVSNSQTSSIPATATPPPFLPEEIRHVLRSFPNGKAAGQDKISADFLKSCHDNVIDLITDRFNRYLHSRNVPKPWKTSKTTLIFKKGDRENLENYRPICLLPVLYKVFTKCLLNRMRRSLDEAQPVEQAGFRRSFSTIDHIHSLQRLLEVGREYQIPLTLVFIDFKKAFDSVEHQAIWKSLDEQGADGAYIDLLKECYKNCTTNFTPFHRPVAVPVTKGVRQGDPISPNLFSACLEHVFRKLSWIELKGEAEDYDTIPGMRVNGRNLTNLRFADDIVLIANHPNIASKMLQELVQKCSEVGLEINTGKTKVLRNRFADPSKVYFGSPSPTTQLDDVDEYIYLGRQINAQNNLMPEIHRRRRAAWAAFNGIKNTTDSITDKKIRANLFDSIVLPALTYGSEAWTFTKALSERVRITHASLERRLVGITLTQQRERDLHREDIRTMSLVRDPLNFVKKRKLGWAGHVARRKDGRWTTLMTEWRPYGWKRPVGRPPMRWTDSLRKEITTRDADGEVITPWSTIAKDRKQWLAVIRRNTTNS</sequence>
<dbReference type="Pfam" id="PF03372">
    <property type="entry name" value="Exo_endo_phos"/>
    <property type="match status" value="1"/>
</dbReference>
<dbReference type="EMBL" id="AF054983">
    <property type="protein sequence ID" value="AAC72298.1"/>
    <property type="molecule type" value="Genomic_DNA"/>
</dbReference>